<dbReference type="AlphaFoldDB" id="A0A1A9LIQ4"/>
<comment type="caution">
    <text evidence="2">The sequence shown here is derived from an EMBL/GenBank/DDBJ whole genome shotgun (WGS) entry which is preliminary data.</text>
</comment>
<evidence type="ECO:0000256" key="1">
    <source>
        <dbReference type="SAM" id="Phobius"/>
    </source>
</evidence>
<dbReference type="EMBL" id="LXIE01000001">
    <property type="protein sequence ID" value="OAD92385.1"/>
    <property type="molecule type" value="Genomic_DNA"/>
</dbReference>
<accession>A0A1A9LIQ4</accession>
<proteinExistence type="predicted"/>
<dbReference type="Proteomes" id="UP000077552">
    <property type="component" value="Unassembled WGS sequence"/>
</dbReference>
<dbReference type="STRING" id="1385699.A7A78_00250"/>
<feature type="transmembrane region" description="Helical" evidence="1">
    <location>
        <begin position="47"/>
        <end position="68"/>
    </location>
</feature>
<feature type="transmembrane region" description="Helical" evidence="1">
    <location>
        <begin position="89"/>
        <end position="106"/>
    </location>
</feature>
<name>A0A1A9LIQ4_9FLAO</name>
<sequence length="235" mass="26798">MKATTTVFANRAFDKINLLTDAVVVFLCYFGLDAMKQWQSENLQLSVNLLMLLNIIAVCLGCFSYYAAWNNKEIPENQSLVTSDFEKKTVGTAAFITAWGFVWWFVPFEAMTEMGGRATLFALGVVIYIFSYLIVLINSLKHKESHKIAGNPFVKIGSNLFISVFIFFSIAFLTLTVQNWHPENGGIQFWSILCLCLFYLPLRIFLLLKPPFGFMELATFLMSFLFLVFQVFGML</sequence>
<evidence type="ECO:0000313" key="2">
    <source>
        <dbReference type="EMBL" id="OAD92385.1"/>
    </source>
</evidence>
<gene>
    <name evidence="2" type="ORF">A7A78_00250</name>
</gene>
<keyword evidence="3" id="KW-1185">Reference proteome</keyword>
<feature type="transmembrane region" description="Helical" evidence="1">
    <location>
        <begin position="118"/>
        <end position="140"/>
    </location>
</feature>
<reference evidence="2 3" key="1">
    <citation type="submission" date="2016-05" db="EMBL/GenBank/DDBJ databases">
        <title>Genome sequencing of Vitellibacter soesokkakensis RSSK-12.</title>
        <authorList>
            <person name="Thevarajoo S."/>
            <person name="Selvaratnam C."/>
            <person name="Goh K.M."/>
            <person name="Chan K.-G."/>
            <person name="Chong C.S."/>
        </authorList>
    </citation>
    <scope>NUCLEOTIDE SEQUENCE [LARGE SCALE GENOMIC DNA]</scope>
    <source>
        <strain evidence="2 3">RSSK-12</strain>
    </source>
</reference>
<feature type="transmembrane region" description="Helical" evidence="1">
    <location>
        <begin position="213"/>
        <end position="232"/>
    </location>
</feature>
<keyword evidence="1" id="KW-1133">Transmembrane helix</keyword>
<keyword evidence="1" id="KW-0812">Transmembrane</keyword>
<protein>
    <submittedName>
        <fullName evidence="2">Uncharacterized protein</fullName>
    </submittedName>
</protein>
<feature type="transmembrane region" description="Helical" evidence="1">
    <location>
        <begin position="187"/>
        <end position="206"/>
    </location>
</feature>
<evidence type="ECO:0000313" key="3">
    <source>
        <dbReference type="Proteomes" id="UP000077552"/>
    </source>
</evidence>
<organism evidence="2 3">
    <name type="scientific">Aequorivita soesokkakensis</name>
    <dbReference type="NCBI Taxonomy" id="1385699"/>
    <lineage>
        <taxon>Bacteria</taxon>
        <taxon>Pseudomonadati</taxon>
        <taxon>Bacteroidota</taxon>
        <taxon>Flavobacteriia</taxon>
        <taxon>Flavobacteriales</taxon>
        <taxon>Flavobacteriaceae</taxon>
        <taxon>Aequorivita</taxon>
    </lineage>
</organism>
<feature type="transmembrane region" description="Helical" evidence="1">
    <location>
        <begin position="160"/>
        <end position="181"/>
    </location>
</feature>
<keyword evidence="1" id="KW-0472">Membrane</keyword>
<dbReference type="RefSeq" id="WP_068760096.1">
    <property type="nucleotide sequence ID" value="NZ_LXIE01000001.1"/>
</dbReference>
<feature type="transmembrane region" description="Helical" evidence="1">
    <location>
        <begin position="12"/>
        <end position="32"/>
    </location>
</feature>